<dbReference type="EMBL" id="FNAY01000020">
    <property type="protein sequence ID" value="SDF90048.1"/>
    <property type="molecule type" value="Genomic_DNA"/>
</dbReference>
<sequence length="158" mass="16627">MLIGDVWTRVDGVGGKALQISTDGSVEIVMQASQPAVSVRGLVVRDEWRQYFGAQFGVIWMRQGPNTSRAELTILDWIEVDLTGPSLGGNAITPSDGADLPVPVRAVTIGAAAGVVKYTHARTGAICTTGPLPIGEHSIWASRIWATGTTATGLTGWV</sequence>
<dbReference type="Proteomes" id="UP000183812">
    <property type="component" value="Unassembled WGS sequence"/>
</dbReference>
<evidence type="ECO:0000313" key="2">
    <source>
        <dbReference type="Proteomes" id="UP000183812"/>
    </source>
</evidence>
<reference evidence="1 2" key="1">
    <citation type="submission" date="2016-10" db="EMBL/GenBank/DDBJ databases">
        <authorList>
            <person name="de Groot N.N."/>
        </authorList>
    </citation>
    <scope>NUCLEOTIDE SEQUENCE [LARGE SCALE GENOMIC DNA]</scope>
    <source>
        <strain evidence="2">DSM 938 / 37b4</strain>
    </source>
</reference>
<protein>
    <submittedName>
        <fullName evidence="1">Uncharacterized protein</fullName>
    </submittedName>
</protein>
<dbReference type="AlphaFoldDB" id="A0A1G7PUX4"/>
<evidence type="ECO:0000313" key="1">
    <source>
        <dbReference type="EMBL" id="SDF90048.1"/>
    </source>
</evidence>
<gene>
    <name evidence="1" type="ORF">SAMN04244550_03056</name>
</gene>
<accession>A0A1G7PUX4</accession>
<proteinExistence type="predicted"/>
<name>A0A1G7PUX4_RHOCA</name>
<dbReference type="RefSeq" id="WP_254771543.1">
    <property type="nucleotide sequence ID" value="NZ_CP119563.1"/>
</dbReference>
<organism evidence="1 2">
    <name type="scientific">Rhodobacter capsulatus</name>
    <name type="common">Rhodopseudomonas capsulata</name>
    <dbReference type="NCBI Taxonomy" id="1061"/>
    <lineage>
        <taxon>Bacteria</taxon>
        <taxon>Pseudomonadati</taxon>
        <taxon>Pseudomonadota</taxon>
        <taxon>Alphaproteobacteria</taxon>
        <taxon>Rhodobacterales</taxon>
        <taxon>Rhodobacter group</taxon>
        <taxon>Rhodobacter</taxon>
    </lineage>
</organism>